<evidence type="ECO:0000259" key="3">
    <source>
        <dbReference type="PROSITE" id="PS50222"/>
    </source>
</evidence>
<feature type="compositionally biased region" description="Polar residues" evidence="2">
    <location>
        <begin position="1"/>
        <end position="12"/>
    </location>
</feature>
<sequence length="100" mass="10898">DGRAMSRSSSQLKEGKREASKETELAAALEATLLLAPEPPPVEEDMPQQIVGPDFDDNGEVRGLPGVTEWHLGQAFKQMDFDRNGFVGVGELRYLLSVLG</sequence>
<keyword evidence="5" id="KW-1185">Reference proteome</keyword>
<keyword evidence="1" id="KW-0106">Calcium</keyword>
<proteinExistence type="predicted"/>
<name>A0A813E7B9_POLGL</name>
<feature type="domain" description="EF-hand" evidence="3">
    <location>
        <begin position="71"/>
        <end position="100"/>
    </location>
</feature>
<evidence type="ECO:0000256" key="2">
    <source>
        <dbReference type="SAM" id="MobiDB-lite"/>
    </source>
</evidence>
<dbReference type="EMBL" id="CAJNNV010007358">
    <property type="protein sequence ID" value="CAE8594829.1"/>
    <property type="molecule type" value="Genomic_DNA"/>
</dbReference>
<dbReference type="GO" id="GO:0005509">
    <property type="term" value="F:calcium ion binding"/>
    <property type="evidence" value="ECO:0007669"/>
    <property type="project" value="InterPro"/>
</dbReference>
<feature type="non-terminal residue" evidence="4">
    <location>
        <position position="100"/>
    </location>
</feature>
<accession>A0A813E7B9</accession>
<dbReference type="InterPro" id="IPR018247">
    <property type="entry name" value="EF_Hand_1_Ca_BS"/>
</dbReference>
<dbReference type="SUPFAM" id="SSF47473">
    <property type="entry name" value="EF-hand"/>
    <property type="match status" value="1"/>
</dbReference>
<organism evidence="4 5">
    <name type="scientific">Polarella glacialis</name>
    <name type="common">Dinoflagellate</name>
    <dbReference type="NCBI Taxonomy" id="89957"/>
    <lineage>
        <taxon>Eukaryota</taxon>
        <taxon>Sar</taxon>
        <taxon>Alveolata</taxon>
        <taxon>Dinophyceae</taxon>
        <taxon>Suessiales</taxon>
        <taxon>Suessiaceae</taxon>
        <taxon>Polarella</taxon>
    </lineage>
</organism>
<dbReference type="Proteomes" id="UP000654075">
    <property type="component" value="Unassembled WGS sequence"/>
</dbReference>
<dbReference type="OrthoDB" id="435786at2759"/>
<dbReference type="PROSITE" id="PS50222">
    <property type="entry name" value="EF_HAND_2"/>
    <property type="match status" value="1"/>
</dbReference>
<evidence type="ECO:0000256" key="1">
    <source>
        <dbReference type="ARBA" id="ARBA00022837"/>
    </source>
</evidence>
<reference evidence="4" key="1">
    <citation type="submission" date="2021-02" db="EMBL/GenBank/DDBJ databases">
        <authorList>
            <person name="Dougan E. K."/>
            <person name="Rhodes N."/>
            <person name="Thang M."/>
            <person name="Chan C."/>
        </authorList>
    </citation>
    <scope>NUCLEOTIDE SEQUENCE</scope>
</reference>
<feature type="region of interest" description="Disordered" evidence="2">
    <location>
        <begin position="38"/>
        <end position="63"/>
    </location>
</feature>
<evidence type="ECO:0000313" key="5">
    <source>
        <dbReference type="Proteomes" id="UP000654075"/>
    </source>
</evidence>
<feature type="non-terminal residue" evidence="4">
    <location>
        <position position="1"/>
    </location>
</feature>
<dbReference type="InterPro" id="IPR011992">
    <property type="entry name" value="EF-hand-dom_pair"/>
</dbReference>
<feature type="region of interest" description="Disordered" evidence="2">
    <location>
        <begin position="1"/>
        <end position="23"/>
    </location>
</feature>
<protein>
    <recommendedName>
        <fullName evidence="3">EF-hand domain-containing protein</fullName>
    </recommendedName>
</protein>
<gene>
    <name evidence="4" type="ORF">PGLA1383_LOCUS13353</name>
</gene>
<dbReference type="InterPro" id="IPR002048">
    <property type="entry name" value="EF_hand_dom"/>
</dbReference>
<dbReference type="PROSITE" id="PS00018">
    <property type="entry name" value="EF_HAND_1"/>
    <property type="match status" value="1"/>
</dbReference>
<evidence type="ECO:0000313" key="4">
    <source>
        <dbReference type="EMBL" id="CAE8594829.1"/>
    </source>
</evidence>
<dbReference type="AlphaFoldDB" id="A0A813E7B9"/>
<feature type="compositionally biased region" description="Basic and acidic residues" evidence="2">
    <location>
        <begin position="13"/>
        <end position="23"/>
    </location>
</feature>
<comment type="caution">
    <text evidence="4">The sequence shown here is derived from an EMBL/GenBank/DDBJ whole genome shotgun (WGS) entry which is preliminary data.</text>
</comment>